<evidence type="ECO:0000313" key="2">
    <source>
        <dbReference type="Proteomes" id="UP000035880"/>
    </source>
</evidence>
<dbReference type="Bgee" id="FBgn0270020">
    <property type="expression patterns" value="Expressed in embryo"/>
</dbReference>
<proteinExistence type="predicted"/>
<evidence type="ECO:0000313" key="1">
    <source>
        <dbReference type="EMBL" id="KMZ01260.1"/>
    </source>
</evidence>
<dbReference type="EMBL" id="CM002912">
    <property type="protein sequence ID" value="KMZ01260.1"/>
    <property type="molecule type" value="Genomic_DNA"/>
</dbReference>
<gene>
    <name evidence="1" type="primary">Dsim\GD28730</name>
    <name evidence="1" type="ORF">Dsimw501_GD28730</name>
</gene>
<organism evidence="1 2">
    <name type="scientific">Drosophila simulans</name>
    <name type="common">Fruit fly</name>
    <dbReference type="NCBI Taxonomy" id="7240"/>
    <lineage>
        <taxon>Eukaryota</taxon>
        <taxon>Metazoa</taxon>
        <taxon>Ecdysozoa</taxon>
        <taxon>Arthropoda</taxon>
        <taxon>Hexapoda</taxon>
        <taxon>Insecta</taxon>
        <taxon>Pterygota</taxon>
        <taxon>Neoptera</taxon>
        <taxon>Endopterygota</taxon>
        <taxon>Diptera</taxon>
        <taxon>Brachycera</taxon>
        <taxon>Muscomorpha</taxon>
        <taxon>Ephydroidea</taxon>
        <taxon>Drosophilidae</taxon>
        <taxon>Drosophila</taxon>
        <taxon>Sophophora</taxon>
    </lineage>
</organism>
<dbReference type="AlphaFoldDB" id="A0A0J9S1J7"/>
<protein>
    <submittedName>
        <fullName evidence="1">Uncharacterized protein</fullName>
    </submittedName>
</protein>
<dbReference type="KEGG" id="dsi:Dsimw501_GD28730"/>
<reference evidence="1 2" key="1">
    <citation type="journal article" date="2013" name="Genome Res.">
        <title>A second-generation assembly of the Drosophila simulans genome provides new insights into patterns of lineage-specific divergence.</title>
        <authorList>
            <person name="Hu T.T."/>
            <person name="Eisen M.B."/>
            <person name="Thornton K.R."/>
            <person name="Andolfatto P."/>
        </authorList>
    </citation>
    <scope>NUCLEOTIDE SEQUENCE [LARGE SCALE GENOMIC DNA]</scope>
    <source>
        <strain evidence="2">w501</strain>
    </source>
</reference>
<name>A0A0J9S1J7_DROSI</name>
<accession>A0A0J9S1J7</accession>
<sequence length="83" mass="9578">MHMYLARSEDCLTYWTVCSQSARVYKAFICWAKRWRSHRHACTESHPIAHVERISGYAEPGCRARKAGNGRWSPDWVPAGGRL</sequence>
<dbReference type="Proteomes" id="UP000035880">
    <property type="component" value="Chromosome 3L"/>
</dbReference>